<sequence>MVNGIVVAGVAMFAWALLRADLLPSWGWLSRWWPAVASLLLFGVAFAVWWWGREPRATEPAVRRDWTQVITATTALGALIFTALSLRATQEQIEVAEQGQITDRYAKAVELLGTPGSEHFQVRLGGIYALERLAADSPRDQQTVVDVLTAFIRATSPRADRTKPCPPTPADVQAAFAAISRRDVSQDPRYPVGSGASPTTTKPIDLRNTCLADLIAFNADLSRMSLVGADLSRADLGHAHGGLVSLVDAKLTGANLRGADLSNFAFLDRADLSDARLTDAKIGTLLTGVNLTNSDLRGANLRHATLTGVVLTGAQHDDKTNTEGATYDAATVGAWW</sequence>
<reference evidence="2 3" key="1">
    <citation type="submission" date="2018-03" db="EMBL/GenBank/DDBJ databases">
        <title>Genomic Encyclopedia of Type Strains, Phase III (KMG-III): the genomes of soil and plant-associated and newly described type strains.</title>
        <authorList>
            <person name="Whitman W."/>
        </authorList>
    </citation>
    <scope>NUCLEOTIDE SEQUENCE [LARGE SCALE GENOMIC DNA]</scope>
    <source>
        <strain evidence="2 3">CGMCC 4.7097</strain>
    </source>
</reference>
<dbReference type="InterPro" id="IPR001646">
    <property type="entry name" value="5peptide_repeat"/>
</dbReference>
<dbReference type="InterPro" id="IPR051082">
    <property type="entry name" value="Pentapeptide-BTB/POZ_domain"/>
</dbReference>
<protein>
    <submittedName>
        <fullName evidence="2">Pentapeptide repeat protein</fullName>
    </submittedName>
</protein>
<keyword evidence="1" id="KW-1133">Transmembrane helix</keyword>
<dbReference type="SUPFAM" id="SSF141571">
    <property type="entry name" value="Pentapeptide repeat-like"/>
    <property type="match status" value="1"/>
</dbReference>
<name>A0A2P8I0A3_SACCR</name>
<dbReference type="PANTHER" id="PTHR14136">
    <property type="entry name" value="BTB_POZ DOMAIN-CONTAINING PROTEIN KCTD9"/>
    <property type="match status" value="1"/>
</dbReference>
<proteinExistence type="predicted"/>
<organism evidence="2 3">
    <name type="scientific">Saccharothrix carnea</name>
    <dbReference type="NCBI Taxonomy" id="1280637"/>
    <lineage>
        <taxon>Bacteria</taxon>
        <taxon>Bacillati</taxon>
        <taxon>Actinomycetota</taxon>
        <taxon>Actinomycetes</taxon>
        <taxon>Pseudonocardiales</taxon>
        <taxon>Pseudonocardiaceae</taxon>
        <taxon>Saccharothrix</taxon>
    </lineage>
</organism>
<keyword evidence="1" id="KW-0472">Membrane</keyword>
<evidence type="ECO:0000313" key="2">
    <source>
        <dbReference type="EMBL" id="PSL51900.1"/>
    </source>
</evidence>
<evidence type="ECO:0000313" key="3">
    <source>
        <dbReference type="Proteomes" id="UP000241118"/>
    </source>
</evidence>
<dbReference type="AlphaFoldDB" id="A0A2P8I0A3"/>
<dbReference type="EMBL" id="PYAX01000017">
    <property type="protein sequence ID" value="PSL51900.1"/>
    <property type="molecule type" value="Genomic_DNA"/>
</dbReference>
<dbReference type="Pfam" id="PF00805">
    <property type="entry name" value="Pentapeptide"/>
    <property type="match status" value="2"/>
</dbReference>
<keyword evidence="3" id="KW-1185">Reference proteome</keyword>
<feature type="transmembrane region" description="Helical" evidence="1">
    <location>
        <begin position="66"/>
        <end position="86"/>
    </location>
</feature>
<accession>A0A2P8I0A3</accession>
<dbReference type="Gene3D" id="2.160.20.80">
    <property type="entry name" value="E3 ubiquitin-protein ligase SopA"/>
    <property type="match status" value="1"/>
</dbReference>
<dbReference type="Proteomes" id="UP000241118">
    <property type="component" value="Unassembled WGS sequence"/>
</dbReference>
<gene>
    <name evidence="2" type="ORF">B0I31_11796</name>
</gene>
<feature type="transmembrane region" description="Helical" evidence="1">
    <location>
        <begin position="30"/>
        <end position="51"/>
    </location>
</feature>
<keyword evidence="1" id="KW-0812">Transmembrane</keyword>
<dbReference type="RefSeq" id="WP_181320678.1">
    <property type="nucleotide sequence ID" value="NZ_PYAX01000017.1"/>
</dbReference>
<evidence type="ECO:0000256" key="1">
    <source>
        <dbReference type="SAM" id="Phobius"/>
    </source>
</evidence>
<dbReference type="PANTHER" id="PTHR14136:SF17">
    <property type="entry name" value="BTB_POZ DOMAIN-CONTAINING PROTEIN KCTD9"/>
    <property type="match status" value="1"/>
</dbReference>
<comment type="caution">
    <text evidence="2">The sequence shown here is derived from an EMBL/GenBank/DDBJ whole genome shotgun (WGS) entry which is preliminary data.</text>
</comment>